<comment type="caution">
    <text evidence="3">The sequence shown here is derived from an EMBL/GenBank/DDBJ whole genome shotgun (WGS) entry which is preliminary data.</text>
</comment>
<dbReference type="GO" id="GO:0005737">
    <property type="term" value="C:cytoplasm"/>
    <property type="evidence" value="ECO:0007669"/>
    <property type="project" value="TreeGrafter"/>
</dbReference>
<evidence type="ECO:0000313" key="4">
    <source>
        <dbReference type="Proteomes" id="UP000294530"/>
    </source>
</evidence>
<proteinExistence type="predicted"/>
<dbReference type="Gene3D" id="1.25.40.90">
    <property type="match status" value="1"/>
</dbReference>
<dbReference type="PANTHER" id="PTHR15921">
    <property type="entry name" value="PRE-MRNA CLEAVAGE COMPLEX II"/>
    <property type="match status" value="1"/>
</dbReference>
<feature type="domain" description="CID" evidence="2">
    <location>
        <begin position="107"/>
        <end position="304"/>
    </location>
</feature>
<keyword evidence="4" id="KW-1185">Reference proteome</keyword>
<accession>A0A976IIB5</accession>
<dbReference type="RefSeq" id="XP_067821843.1">
    <property type="nucleotide sequence ID" value="XM_067962517.1"/>
</dbReference>
<dbReference type="GO" id="GO:0000993">
    <property type="term" value="F:RNA polymerase II complex binding"/>
    <property type="evidence" value="ECO:0007669"/>
    <property type="project" value="InterPro"/>
</dbReference>
<dbReference type="PROSITE" id="PS51391">
    <property type="entry name" value="CID"/>
    <property type="match status" value="1"/>
</dbReference>
<dbReference type="SMART" id="SM00582">
    <property type="entry name" value="RPR"/>
    <property type="match status" value="1"/>
</dbReference>
<dbReference type="PANTHER" id="PTHR15921:SF3">
    <property type="entry name" value="PRE-MRNA CLEAVAGE COMPLEX 2 PROTEIN PCF11"/>
    <property type="match status" value="1"/>
</dbReference>
<dbReference type="Pfam" id="PF23228">
    <property type="entry name" value="zf_PCFS4"/>
    <property type="match status" value="1"/>
</dbReference>
<feature type="compositionally biased region" description="Polar residues" evidence="1">
    <location>
        <begin position="394"/>
        <end position="422"/>
    </location>
</feature>
<dbReference type="EMBL" id="SHOA02000012">
    <property type="protein sequence ID" value="TDH72344.1"/>
    <property type="molecule type" value="Genomic_DNA"/>
</dbReference>
<dbReference type="GO" id="GO:0005849">
    <property type="term" value="C:mRNA cleavage factor complex"/>
    <property type="evidence" value="ECO:0007669"/>
    <property type="project" value="TreeGrafter"/>
</dbReference>
<dbReference type="InterPro" id="IPR008942">
    <property type="entry name" value="ENTH_VHS"/>
</dbReference>
<dbReference type="InterPro" id="IPR057242">
    <property type="entry name" value="PCFS4-like"/>
</dbReference>
<dbReference type="KEGG" id="blac:94348188"/>
<feature type="region of interest" description="Disordered" evidence="1">
    <location>
        <begin position="384"/>
        <end position="422"/>
    </location>
</feature>
<dbReference type="OrthoDB" id="343582at2759"/>
<evidence type="ECO:0000259" key="2">
    <source>
        <dbReference type="PROSITE" id="PS51391"/>
    </source>
</evidence>
<feature type="region of interest" description="Disordered" evidence="1">
    <location>
        <begin position="476"/>
        <end position="498"/>
    </location>
</feature>
<dbReference type="SUPFAM" id="SSF48464">
    <property type="entry name" value="ENTH/VHS domain"/>
    <property type="match status" value="1"/>
</dbReference>
<dbReference type="InterPro" id="IPR006569">
    <property type="entry name" value="CID_dom"/>
</dbReference>
<sequence>MTAVDVIGPFDPNNSSCPTCCNSAKTAGGMRIVARAVAERCVTFFVLTFTIRGNAVLRFTCHKFLRPDRGASKEAREPALLVHFPVRMAMAQLASSASSNHSASSSASTATKTEIQTFLSHFDAQINTMMDYPAKDTINALTIMAERIEFAPEIVSFLETKIHRVMSLKRALSPPLASLFSFCFLLLKCISLGNALHLISSCGTPRGPISLATSVRTRESDDALVAPNCKLPIFYLTDSILKNVRGPYLALFATKIVPLYCNCVRQVSNKDLQRFLHVLNTWETSHLFPKDAIECMRNAAIRVLQGIDAFGQTCMEPRRPIDLKRSTTKALEHQDVALRTLLTKLQNDMGIHPTEHMSLEEVRLKNPDYYHQLLAFQHTLQDDESFQKNDRKPNQLQPRTTSVLPTQPLDTRTKSSRLSPVQSSNVAHLMQLLKRKQRPKASLCSEETHVVSQPPNAAAVMSILQKLKTLSKPSNALETSCRNDSFPRIEPSPRNQETGSRMWFSDKIVDCKDRVESNVQKLYAALPLVCRASGLRFREQAQLDAHLDFLFQYNRARKERGKGGISRSWYLDETHWVVDFSGATAPRESTSSSFFDQPPVERTTELPTWEKACVPVDETITRCRICGESFSTRWDEDEEEWMYTNAIVGAIHDTMKDGIKRIHETIFHKYCYDTVRTNSTTITSAHLIPLEVDGIEEGDDGKSKDLRDKSLGGVKRTLNEVDCESDGDDDLKRVKGVCTTKEGGNKHDKAMS</sequence>
<dbReference type="GO" id="GO:0003729">
    <property type="term" value="F:mRNA binding"/>
    <property type="evidence" value="ECO:0007669"/>
    <property type="project" value="InterPro"/>
</dbReference>
<dbReference type="GO" id="GO:0031124">
    <property type="term" value="P:mRNA 3'-end processing"/>
    <property type="evidence" value="ECO:0007669"/>
    <property type="project" value="InterPro"/>
</dbReference>
<dbReference type="GO" id="GO:0006369">
    <property type="term" value="P:termination of RNA polymerase II transcription"/>
    <property type="evidence" value="ECO:0007669"/>
    <property type="project" value="InterPro"/>
</dbReference>
<organism evidence="3 4">
    <name type="scientific">Bremia lactucae</name>
    <name type="common">Lettuce downy mildew</name>
    <dbReference type="NCBI Taxonomy" id="4779"/>
    <lineage>
        <taxon>Eukaryota</taxon>
        <taxon>Sar</taxon>
        <taxon>Stramenopiles</taxon>
        <taxon>Oomycota</taxon>
        <taxon>Peronosporomycetes</taxon>
        <taxon>Peronosporales</taxon>
        <taxon>Peronosporaceae</taxon>
        <taxon>Bremia</taxon>
    </lineage>
</organism>
<dbReference type="InterPro" id="IPR045154">
    <property type="entry name" value="PCF11-like"/>
</dbReference>
<dbReference type="Pfam" id="PF04818">
    <property type="entry name" value="CID"/>
    <property type="match status" value="1"/>
</dbReference>
<dbReference type="GeneID" id="94348188"/>
<reference evidence="3 4" key="1">
    <citation type="journal article" date="2021" name="Genome Biol.">
        <title>AFLAP: assembly-free linkage analysis pipeline using k-mers from genome sequencing data.</title>
        <authorList>
            <person name="Fletcher K."/>
            <person name="Zhang L."/>
            <person name="Gil J."/>
            <person name="Han R."/>
            <person name="Cavanaugh K."/>
            <person name="Michelmore R."/>
        </authorList>
    </citation>
    <scope>NUCLEOTIDE SEQUENCE [LARGE SCALE GENOMIC DNA]</scope>
    <source>
        <strain evidence="3 4">SF5</strain>
    </source>
</reference>
<dbReference type="AlphaFoldDB" id="A0A976IIB5"/>
<evidence type="ECO:0000256" key="1">
    <source>
        <dbReference type="SAM" id="MobiDB-lite"/>
    </source>
</evidence>
<evidence type="ECO:0000313" key="3">
    <source>
        <dbReference type="EMBL" id="TDH72344.1"/>
    </source>
</evidence>
<dbReference type="Proteomes" id="UP000294530">
    <property type="component" value="Unassembled WGS sequence"/>
</dbReference>
<gene>
    <name evidence="3" type="ORF">CCR75_004431</name>
</gene>
<name>A0A976IIB5_BRELC</name>
<protein>
    <recommendedName>
        <fullName evidence="2">CID domain-containing protein</fullName>
    </recommendedName>
</protein>